<evidence type="ECO:0000256" key="3">
    <source>
        <dbReference type="ARBA" id="ARBA00022679"/>
    </source>
</evidence>
<dbReference type="PANTHER" id="PTHR23028:SF53">
    <property type="entry name" value="ACYL_TRANSF_3 DOMAIN-CONTAINING PROTEIN"/>
    <property type="match status" value="1"/>
</dbReference>
<evidence type="ECO:0000256" key="4">
    <source>
        <dbReference type="ARBA" id="ARBA00022692"/>
    </source>
</evidence>
<feature type="transmembrane region" description="Helical" evidence="8">
    <location>
        <begin position="12"/>
        <end position="29"/>
    </location>
</feature>
<dbReference type="InterPro" id="IPR036514">
    <property type="entry name" value="SGNH_hydro_sf"/>
</dbReference>
<dbReference type="RefSeq" id="WP_341743785.1">
    <property type="nucleotide sequence ID" value="NZ_CP151406.1"/>
</dbReference>
<evidence type="ECO:0000256" key="5">
    <source>
        <dbReference type="ARBA" id="ARBA00022989"/>
    </source>
</evidence>
<dbReference type="PANTHER" id="PTHR23028">
    <property type="entry name" value="ACETYLTRANSFERASE"/>
    <property type="match status" value="1"/>
</dbReference>
<feature type="transmembrane region" description="Helical" evidence="8">
    <location>
        <begin position="76"/>
        <end position="96"/>
    </location>
</feature>
<dbReference type="EC" id="2.3.1.-" evidence="11"/>
<dbReference type="Gene3D" id="3.40.50.1110">
    <property type="entry name" value="SGNH hydrolase"/>
    <property type="match status" value="1"/>
</dbReference>
<sequence>MHEQSNYRKDIDGLRAVAVISVVIFHAFPSAIQGGFIGVDIFFVISGFLITGILLDSLNNAKFDLLDFYRRRIRRIFPALTLVFAITLLVGALVLLPSEFALLGKHVARGSIFTSNFVLLNESGYFDTLAESKPLLHLWSLAIEEQFYIAWPILLYLAHKARLRIIYVTLALLVLSFAFGLWQINDNAAKAYFLPHSRFWELLVGASLAAAARENLNSGFMPSSKIQDCLSLAGLCFIVTGLFFISSSSKFPGWIALLPTLGTAFLIASGQHAIVNRSILSNKFAVHIGLISFPLYLWHWPLLSFLRIGFGETPSTAYRMGAVVLAVLLSFLTYNFVEKKIRPLRGSISATVLLITILTFGFLGKWISHEKGFPSRQVDGQIALSGELNHDAFFEYFAKNYHPIPNEKLCADALKGNDHLRCYRSKSDEKISMAIIGDSHGEHIFPAIAKKFNEENVAYFVRDGTPLYDSPSFEPIFEAAASNEAIETIVLATYWNFRIKQLGSVDTFFEKLLITVKRLQNSGKKVIVIYGLPDFEFDPTICKHSRPFFNTSTCSESANRNLQNTNNIQDALSDLQKKLQQPVVLFNLHNYFCDDHLCKMESSGQLLFRDRNHLTIEGSLFIGEQLSAGQ</sequence>
<feature type="transmembrane region" description="Helical" evidence="8">
    <location>
        <begin position="136"/>
        <end position="158"/>
    </location>
</feature>
<dbReference type="SUPFAM" id="SSF52266">
    <property type="entry name" value="SGNH hydrolase"/>
    <property type="match status" value="1"/>
</dbReference>
<evidence type="ECO:0000256" key="6">
    <source>
        <dbReference type="ARBA" id="ARBA00023136"/>
    </source>
</evidence>
<gene>
    <name evidence="11" type="ORF">AADV58_00660</name>
</gene>
<evidence type="ECO:0000313" key="12">
    <source>
        <dbReference type="Proteomes" id="UP001479520"/>
    </source>
</evidence>
<dbReference type="Proteomes" id="UP001479520">
    <property type="component" value="Chromosome"/>
</dbReference>
<dbReference type="InterPro" id="IPR050879">
    <property type="entry name" value="Acyltransferase_3"/>
</dbReference>
<feature type="domain" description="Acyltransferase 3" evidence="9">
    <location>
        <begin position="9"/>
        <end position="334"/>
    </location>
</feature>
<evidence type="ECO:0000256" key="8">
    <source>
        <dbReference type="SAM" id="Phobius"/>
    </source>
</evidence>
<dbReference type="InterPro" id="IPR002656">
    <property type="entry name" value="Acyl_transf_3_dom"/>
</dbReference>
<evidence type="ECO:0000259" key="9">
    <source>
        <dbReference type="Pfam" id="PF01757"/>
    </source>
</evidence>
<keyword evidence="2" id="KW-1003">Cell membrane</keyword>
<dbReference type="EMBL" id="CP151406">
    <property type="protein sequence ID" value="WZJ21686.1"/>
    <property type="molecule type" value="Genomic_DNA"/>
</dbReference>
<dbReference type="Pfam" id="PF19040">
    <property type="entry name" value="SGNH"/>
    <property type="match status" value="1"/>
</dbReference>
<feature type="transmembrane region" description="Helical" evidence="8">
    <location>
        <begin position="251"/>
        <end position="268"/>
    </location>
</feature>
<proteinExistence type="predicted"/>
<keyword evidence="4 8" id="KW-0812">Transmembrane</keyword>
<feature type="transmembrane region" description="Helical" evidence="8">
    <location>
        <begin position="199"/>
        <end position="216"/>
    </location>
</feature>
<keyword evidence="6 8" id="KW-0472">Membrane</keyword>
<feature type="domain" description="SGNH" evidence="10">
    <location>
        <begin position="420"/>
        <end position="626"/>
    </location>
</feature>
<name>A0ABZ2XGC3_9RHOO</name>
<keyword evidence="12" id="KW-1185">Reference proteome</keyword>
<dbReference type="Pfam" id="PF01757">
    <property type="entry name" value="Acyl_transf_3"/>
    <property type="match status" value="1"/>
</dbReference>
<accession>A0ABZ2XGC3</accession>
<feature type="transmembrane region" description="Helical" evidence="8">
    <location>
        <begin position="35"/>
        <end position="55"/>
    </location>
</feature>
<evidence type="ECO:0000313" key="11">
    <source>
        <dbReference type="EMBL" id="WZJ21686.1"/>
    </source>
</evidence>
<keyword evidence="7 11" id="KW-0012">Acyltransferase</keyword>
<evidence type="ECO:0000256" key="2">
    <source>
        <dbReference type="ARBA" id="ARBA00022475"/>
    </source>
</evidence>
<evidence type="ECO:0000259" key="10">
    <source>
        <dbReference type="Pfam" id="PF19040"/>
    </source>
</evidence>
<evidence type="ECO:0000256" key="1">
    <source>
        <dbReference type="ARBA" id="ARBA00004651"/>
    </source>
</evidence>
<reference evidence="11 12" key="1">
    <citation type="submission" date="2024-04" db="EMBL/GenBank/DDBJ databases">
        <title>Dissimilatory iodate-reducing microorganisms contribute to the enrichment of iodine in groundwater.</title>
        <authorList>
            <person name="Jiang Z."/>
        </authorList>
    </citation>
    <scope>NUCLEOTIDE SEQUENCE [LARGE SCALE GENOMIC DNA]</scope>
    <source>
        <strain evidence="11 12">NCP973</strain>
    </source>
</reference>
<feature type="transmembrane region" description="Helical" evidence="8">
    <location>
        <begin position="165"/>
        <end position="184"/>
    </location>
</feature>
<feature type="transmembrane region" description="Helical" evidence="8">
    <location>
        <begin position="348"/>
        <end position="367"/>
    </location>
</feature>
<protein>
    <submittedName>
        <fullName evidence="11">Acyltransferase family protein</fullName>
        <ecNumber evidence="11">2.3.1.-</ecNumber>
    </submittedName>
</protein>
<organism evidence="11 12">
    <name type="scientific">Azonexus hydrophilus</name>
    <dbReference type="NCBI Taxonomy" id="418702"/>
    <lineage>
        <taxon>Bacteria</taxon>
        <taxon>Pseudomonadati</taxon>
        <taxon>Pseudomonadota</taxon>
        <taxon>Betaproteobacteria</taxon>
        <taxon>Rhodocyclales</taxon>
        <taxon>Azonexaceae</taxon>
        <taxon>Azonexus</taxon>
    </lineage>
</organism>
<feature type="transmembrane region" description="Helical" evidence="8">
    <location>
        <begin position="228"/>
        <end position="245"/>
    </location>
</feature>
<dbReference type="InterPro" id="IPR043968">
    <property type="entry name" value="SGNH"/>
</dbReference>
<dbReference type="GO" id="GO:0016746">
    <property type="term" value="F:acyltransferase activity"/>
    <property type="evidence" value="ECO:0007669"/>
    <property type="project" value="UniProtKB-KW"/>
</dbReference>
<comment type="subcellular location">
    <subcellularLocation>
        <location evidence="1">Cell membrane</location>
        <topology evidence="1">Multi-pass membrane protein</topology>
    </subcellularLocation>
</comment>
<evidence type="ECO:0000256" key="7">
    <source>
        <dbReference type="ARBA" id="ARBA00023315"/>
    </source>
</evidence>
<keyword evidence="5 8" id="KW-1133">Transmembrane helix</keyword>
<feature type="transmembrane region" description="Helical" evidence="8">
    <location>
        <begin position="318"/>
        <end position="336"/>
    </location>
</feature>
<keyword evidence="3 11" id="KW-0808">Transferase</keyword>